<organism evidence="2 3">
    <name type="scientific">Nyssa sinensis</name>
    <dbReference type="NCBI Taxonomy" id="561372"/>
    <lineage>
        <taxon>Eukaryota</taxon>
        <taxon>Viridiplantae</taxon>
        <taxon>Streptophyta</taxon>
        <taxon>Embryophyta</taxon>
        <taxon>Tracheophyta</taxon>
        <taxon>Spermatophyta</taxon>
        <taxon>Magnoliopsida</taxon>
        <taxon>eudicotyledons</taxon>
        <taxon>Gunneridae</taxon>
        <taxon>Pentapetalae</taxon>
        <taxon>asterids</taxon>
        <taxon>Cornales</taxon>
        <taxon>Nyssaceae</taxon>
        <taxon>Nyssa</taxon>
    </lineage>
</organism>
<dbReference type="OrthoDB" id="1867172at2759"/>
<evidence type="ECO:0000313" key="3">
    <source>
        <dbReference type="Proteomes" id="UP000325577"/>
    </source>
</evidence>
<feature type="region of interest" description="Disordered" evidence="1">
    <location>
        <begin position="179"/>
        <end position="200"/>
    </location>
</feature>
<reference evidence="2 3" key="1">
    <citation type="submission" date="2019-09" db="EMBL/GenBank/DDBJ databases">
        <title>A chromosome-level genome assembly of the Chinese tupelo Nyssa sinensis.</title>
        <authorList>
            <person name="Yang X."/>
            <person name="Kang M."/>
            <person name="Yang Y."/>
            <person name="Xiong H."/>
            <person name="Wang M."/>
            <person name="Zhang Z."/>
            <person name="Wang Z."/>
            <person name="Wu H."/>
            <person name="Ma T."/>
            <person name="Liu J."/>
            <person name="Xi Z."/>
        </authorList>
    </citation>
    <scope>NUCLEOTIDE SEQUENCE [LARGE SCALE GENOMIC DNA]</scope>
    <source>
        <strain evidence="2">J267</strain>
        <tissue evidence="2">Leaf</tissue>
    </source>
</reference>
<feature type="region of interest" description="Disordered" evidence="1">
    <location>
        <begin position="94"/>
        <end position="118"/>
    </location>
</feature>
<feature type="compositionally biased region" description="Basic residues" evidence="1">
    <location>
        <begin position="189"/>
        <end position="200"/>
    </location>
</feature>
<evidence type="ECO:0000256" key="1">
    <source>
        <dbReference type="SAM" id="MobiDB-lite"/>
    </source>
</evidence>
<dbReference type="PANTHER" id="PTHR38932">
    <property type="entry name" value="BNAC03G64660D PROTEIN"/>
    <property type="match status" value="1"/>
</dbReference>
<dbReference type="PANTHER" id="PTHR38932:SF1">
    <property type="entry name" value="DUF4005 DOMAIN-CONTAINING PROTEIN"/>
    <property type="match status" value="1"/>
</dbReference>
<dbReference type="EMBL" id="CM018045">
    <property type="protein sequence ID" value="KAA8527814.1"/>
    <property type="molecule type" value="Genomic_DNA"/>
</dbReference>
<proteinExistence type="predicted"/>
<sequence>MYPKVKVREQEQDDLHIALDHERSSLLSLDAFESLSIHDFNAPVNGSDDDAPASVVRVPKSYITNSTTPLIPVSKGVEKKNDNNNKVVEDSKQNIRASSIPRPRAVLSSPDNDGMIGSRNKTKKAEVLSGLKNHNLCQNRHTQCKVTPRPVAFGSHMNTRRETKEVVDGKTDLRVKKGSFIADQSPRAHPSKGKPHSIRI</sequence>
<name>A0A5J5AC26_9ASTE</name>
<gene>
    <name evidence="2" type="ORF">F0562_035317</name>
</gene>
<dbReference type="Proteomes" id="UP000325577">
    <property type="component" value="Linkage Group LG21"/>
</dbReference>
<dbReference type="AlphaFoldDB" id="A0A5J5AC26"/>
<accession>A0A5J5AC26</accession>
<protein>
    <submittedName>
        <fullName evidence="2">Uncharacterized protein</fullName>
    </submittedName>
</protein>
<keyword evidence="3" id="KW-1185">Reference proteome</keyword>
<evidence type="ECO:0000313" key="2">
    <source>
        <dbReference type="EMBL" id="KAA8527814.1"/>
    </source>
</evidence>